<evidence type="ECO:0000313" key="4">
    <source>
        <dbReference type="Proteomes" id="UP001338125"/>
    </source>
</evidence>
<dbReference type="EMBL" id="JAVFKD010000003">
    <property type="protein sequence ID" value="KAK5996309.1"/>
    <property type="molecule type" value="Genomic_DNA"/>
</dbReference>
<dbReference type="PANTHER" id="PTHR48070:SF6">
    <property type="entry name" value="ESTERASE OVCA2"/>
    <property type="match status" value="1"/>
</dbReference>
<gene>
    <name evidence="3" type="ORF">PT974_03064</name>
</gene>
<evidence type="ECO:0000256" key="1">
    <source>
        <dbReference type="ARBA" id="ARBA00022801"/>
    </source>
</evidence>
<dbReference type="Gene3D" id="3.40.50.1820">
    <property type="entry name" value="alpha/beta hydrolase"/>
    <property type="match status" value="1"/>
</dbReference>
<dbReference type="InterPro" id="IPR029058">
    <property type="entry name" value="AB_hydrolase_fold"/>
</dbReference>
<dbReference type="Proteomes" id="UP001338125">
    <property type="component" value="Unassembled WGS sequence"/>
</dbReference>
<sequence>MRQAESLEVSRFKVLCLHGAGTNSDIFESQTAALRYRLGLEEVQCDFVEGAHLWPAAPGIKETFGYHQNFYSYSDGTAQSVITAVNDLAEYVEDNGPFDAVMGFSLGAGLVATLLLRSGLKQTAIKSAIFLSACSPCDWGALEQGRLRFLTAEDAVNIIGIPTVHSWSHLDTINPGQSEQLLRICDKKTCTEVRHNAGHNVPNQVGEVGALATAIKRMLAGLRSESD</sequence>
<comment type="caution">
    <text evidence="3">The sequence shown here is derived from an EMBL/GenBank/DDBJ whole genome shotgun (WGS) entry which is preliminary data.</text>
</comment>
<protein>
    <submittedName>
        <fullName evidence="3">Esterase C25G4.2-like protein</fullName>
    </submittedName>
</protein>
<dbReference type="InterPro" id="IPR005645">
    <property type="entry name" value="FSH-like_dom"/>
</dbReference>
<feature type="domain" description="Serine hydrolase" evidence="2">
    <location>
        <begin position="11"/>
        <end position="206"/>
    </location>
</feature>
<accession>A0ABR0SW29</accession>
<dbReference type="PANTHER" id="PTHR48070">
    <property type="entry name" value="ESTERASE OVCA2"/>
    <property type="match status" value="1"/>
</dbReference>
<proteinExistence type="predicted"/>
<dbReference type="SUPFAM" id="SSF53474">
    <property type="entry name" value="alpha/beta-Hydrolases"/>
    <property type="match status" value="1"/>
</dbReference>
<keyword evidence="1" id="KW-0378">Hydrolase</keyword>
<dbReference type="Pfam" id="PF03959">
    <property type="entry name" value="FSH1"/>
    <property type="match status" value="1"/>
</dbReference>
<name>A0ABR0SW29_9HYPO</name>
<keyword evidence="4" id="KW-1185">Reference proteome</keyword>
<evidence type="ECO:0000259" key="2">
    <source>
        <dbReference type="Pfam" id="PF03959"/>
    </source>
</evidence>
<organism evidence="3 4">
    <name type="scientific">Cladobotryum mycophilum</name>
    <dbReference type="NCBI Taxonomy" id="491253"/>
    <lineage>
        <taxon>Eukaryota</taxon>
        <taxon>Fungi</taxon>
        <taxon>Dikarya</taxon>
        <taxon>Ascomycota</taxon>
        <taxon>Pezizomycotina</taxon>
        <taxon>Sordariomycetes</taxon>
        <taxon>Hypocreomycetidae</taxon>
        <taxon>Hypocreales</taxon>
        <taxon>Hypocreaceae</taxon>
        <taxon>Cladobotryum</taxon>
    </lineage>
</organism>
<dbReference type="InterPro" id="IPR050593">
    <property type="entry name" value="LovG"/>
</dbReference>
<evidence type="ECO:0000313" key="3">
    <source>
        <dbReference type="EMBL" id="KAK5996309.1"/>
    </source>
</evidence>
<reference evidence="3 4" key="1">
    <citation type="submission" date="2024-01" db="EMBL/GenBank/DDBJ databases">
        <title>Complete genome of Cladobotryum mycophilum ATHUM6906.</title>
        <authorList>
            <person name="Christinaki A.C."/>
            <person name="Myridakis A.I."/>
            <person name="Kouvelis V.N."/>
        </authorList>
    </citation>
    <scope>NUCLEOTIDE SEQUENCE [LARGE SCALE GENOMIC DNA]</scope>
    <source>
        <strain evidence="3 4">ATHUM6906</strain>
    </source>
</reference>